<dbReference type="EMBL" id="JAKUCV010002611">
    <property type="protein sequence ID" value="KAJ4842027.1"/>
    <property type="molecule type" value="Genomic_DNA"/>
</dbReference>
<dbReference type="InterPro" id="IPR027417">
    <property type="entry name" value="P-loop_NTPase"/>
</dbReference>
<feature type="compositionally biased region" description="Low complexity" evidence="2">
    <location>
        <begin position="650"/>
        <end position="661"/>
    </location>
</feature>
<dbReference type="PRINTS" id="PR00364">
    <property type="entry name" value="DISEASERSIST"/>
</dbReference>
<reference evidence="3" key="2">
    <citation type="journal article" date="2023" name="Plants (Basel)">
        <title>Annotation of the Turnera subulata (Passifloraceae) Draft Genome Reveals the S-Locus Evolved after the Divergence of Turneroideae from Passifloroideae in a Stepwise Manner.</title>
        <authorList>
            <person name="Henning P.M."/>
            <person name="Roalson E.H."/>
            <person name="Mir W."/>
            <person name="McCubbin A.G."/>
            <person name="Shore J.S."/>
        </authorList>
    </citation>
    <scope>NUCLEOTIDE SEQUENCE</scope>
    <source>
        <strain evidence="3">F60SS</strain>
    </source>
</reference>
<evidence type="ECO:0000313" key="3">
    <source>
        <dbReference type="EMBL" id="KAJ4842027.1"/>
    </source>
</evidence>
<keyword evidence="1" id="KW-0175">Coiled coil</keyword>
<reference evidence="3" key="1">
    <citation type="submission" date="2022-02" db="EMBL/GenBank/DDBJ databases">
        <authorList>
            <person name="Henning P.M."/>
            <person name="McCubbin A.G."/>
            <person name="Shore J.S."/>
        </authorList>
    </citation>
    <scope>NUCLEOTIDE SEQUENCE</scope>
    <source>
        <strain evidence="3">F60SS</strain>
        <tissue evidence="3">Leaves</tissue>
    </source>
</reference>
<dbReference type="Proteomes" id="UP001141552">
    <property type="component" value="Unassembled WGS sequence"/>
</dbReference>
<dbReference type="GO" id="GO:0006952">
    <property type="term" value="P:defense response"/>
    <property type="evidence" value="ECO:0007669"/>
    <property type="project" value="InterPro"/>
</dbReference>
<dbReference type="AlphaFoldDB" id="A0A9Q0JI66"/>
<proteinExistence type="predicted"/>
<dbReference type="PANTHER" id="PTHR11017">
    <property type="entry name" value="LEUCINE-RICH REPEAT-CONTAINING PROTEIN"/>
    <property type="match status" value="1"/>
</dbReference>
<accession>A0A9Q0JI66</accession>
<evidence type="ECO:0008006" key="5">
    <source>
        <dbReference type="Google" id="ProtNLM"/>
    </source>
</evidence>
<dbReference type="OrthoDB" id="850660at2759"/>
<name>A0A9Q0JI66_9ROSI</name>
<keyword evidence="4" id="KW-1185">Reference proteome</keyword>
<dbReference type="SUPFAM" id="SSF52058">
    <property type="entry name" value="L domain-like"/>
    <property type="match status" value="1"/>
</dbReference>
<dbReference type="SUPFAM" id="SSF52540">
    <property type="entry name" value="P-loop containing nucleoside triphosphate hydrolases"/>
    <property type="match status" value="1"/>
</dbReference>
<evidence type="ECO:0000256" key="2">
    <source>
        <dbReference type="SAM" id="MobiDB-lite"/>
    </source>
</evidence>
<evidence type="ECO:0000313" key="4">
    <source>
        <dbReference type="Proteomes" id="UP001141552"/>
    </source>
</evidence>
<feature type="compositionally biased region" description="Basic and acidic residues" evidence="2">
    <location>
        <begin position="746"/>
        <end position="759"/>
    </location>
</feature>
<dbReference type="InterPro" id="IPR044974">
    <property type="entry name" value="Disease_R_plants"/>
</dbReference>
<gene>
    <name evidence="3" type="ORF">Tsubulata_021915</name>
</gene>
<feature type="compositionally biased region" description="Basic and acidic residues" evidence="2">
    <location>
        <begin position="704"/>
        <end position="717"/>
    </location>
</feature>
<feature type="region of interest" description="Disordered" evidence="2">
    <location>
        <begin position="650"/>
        <end position="759"/>
    </location>
</feature>
<feature type="coiled-coil region" evidence="1">
    <location>
        <begin position="759"/>
        <end position="786"/>
    </location>
</feature>
<feature type="compositionally biased region" description="Low complexity" evidence="2">
    <location>
        <begin position="729"/>
        <end position="740"/>
    </location>
</feature>
<sequence length="809" mass="91455">MTILFTRISTSNQLGNFIDRTEAEFIKGIVKWVVEELSYTNLFITEYPVGMDSREEEIRVLLEPTESSDGSSNDVCIIGICGIGGIGKTTTAKAIYNQYYHSFEAKSFLENVREVSQQHKGMELLQEQFLSDVFRTMEGTEAIQGLKLTMPSDDDRIVETKAFWKLQNLRLLHFSHVKLKTGYEEDLFEELRWLYWHDFPLEFVPDEFHLGEVAIVDMQHSNLRQVWKNPKFLKKLKFLDLSHSQHLKETPDFSQLPNLKELKLKGCTSLVELHHSLPQLGELVYADFEDCKLLESLPSDFGKLKSLKTLVLNGCSKFHTYPENMGDLKSLTTLRAKNTAVLLLPGSFSRLKLKNISLCGNLGFLGRESLKKSNLLPRSSKGFSLLSLLSFLKLSSSFASHDHLSIEKWHQLIHRAQRSDLPNSSSSGHLLMPPEHVLSHDFLQDDKVLQEWYSHAWNGIFVHGDQMPVKYIYRQEGPSVDVDVPDEIDGLLYGLEVCCVYSCDADYVASPDSHPTIHFTNGDTKYEYTFKFKAIPNSEYHLFKAAFLCEDIRMGPRDKLRIRINLGNKTKVRMTGAVLMILDGLDLEEGMKRTIDDKSDNIYESIKEMVAFLRDSGDKLIEIVDRLSKELEVDGVIGSYEATTARDAFTSSSSGKSLLGTIPPPSKAAHERSSAPPSSSGKLKEKMVDLMSISSAKGLTEPIGKGEKGKAKEKEAEILEQEESEKASSRSNSANSTTTEGANLKEASHVENLEREGKLAGKKRRLEEARRLVARLESEIHKEEEILSYGARRGRGGWRSCCCSWWSRP</sequence>
<protein>
    <recommendedName>
        <fullName evidence="5">NB-ARC domain-containing protein</fullName>
    </recommendedName>
</protein>
<comment type="caution">
    <text evidence="3">The sequence shown here is derived from an EMBL/GenBank/DDBJ whole genome shotgun (WGS) entry which is preliminary data.</text>
</comment>
<evidence type="ECO:0000256" key="1">
    <source>
        <dbReference type="SAM" id="Coils"/>
    </source>
</evidence>
<dbReference type="InterPro" id="IPR032675">
    <property type="entry name" value="LRR_dom_sf"/>
</dbReference>
<dbReference type="PANTHER" id="PTHR11017:SF575">
    <property type="entry name" value="ADP-RIBOSYL CYCLASE_CYCLIC ADP-RIBOSE HYDROLASE"/>
    <property type="match status" value="1"/>
</dbReference>
<organism evidence="3 4">
    <name type="scientific">Turnera subulata</name>
    <dbReference type="NCBI Taxonomy" id="218843"/>
    <lineage>
        <taxon>Eukaryota</taxon>
        <taxon>Viridiplantae</taxon>
        <taxon>Streptophyta</taxon>
        <taxon>Embryophyta</taxon>
        <taxon>Tracheophyta</taxon>
        <taxon>Spermatophyta</taxon>
        <taxon>Magnoliopsida</taxon>
        <taxon>eudicotyledons</taxon>
        <taxon>Gunneridae</taxon>
        <taxon>Pentapetalae</taxon>
        <taxon>rosids</taxon>
        <taxon>fabids</taxon>
        <taxon>Malpighiales</taxon>
        <taxon>Passifloraceae</taxon>
        <taxon>Turnera</taxon>
    </lineage>
</organism>
<dbReference type="Gene3D" id="3.40.50.300">
    <property type="entry name" value="P-loop containing nucleotide triphosphate hydrolases"/>
    <property type="match status" value="1"/>
</dbReference>
<dbReference type="Gene3D" id="3.80.10.10">
    <property type="entry name" value="Ribonuclease Inhibitor"/>
    <property type="match status" value="1"/>
</dbReference>